<evidence type="ECO:0000256" key="4">
    <source>
        <dbReference type="ARBA" id="ARBA00035135"/>
    </source>
</evidence>
<organism evidence="6 7">
    <name type="scientific">Mesohalobacter halotolerans</name>
    <dbReference type="NCBI Taxonomy" id="1883405"/>
    <lineage>
        <taxon>Bacteria</taxon>
        <taxon>Pseudomonadati</taxon>
        <taxon>Bacteroidota</taxon>
        <taxon>Flavobacteriia</taxon>
        <taxon>Flavobacteriales</taxon>
        <taxon>Flavobacteriaceae</taxon>
        <taxon>Mesohalobacter</taxon>
    </lineage>
</organism>
<sequence length="64" mass="7805">MLIVKVKDGEKIDRALKRLKRKFRDTQVLQTLRDKKEFTKPSVERRQQIKKAQYIQSIKEKEDF</sequence>
<evidence type="ECO:0000256" key="2">
    <source>
        <dbReference type="ARBA" id="ARBA00022980"/>
    </source>
</evidence>
<evidence type="ECO:0000313" key="7">
    <source>
        <dbReference type="Proteomes" id="UP000306552"/>
    </source>
</evidence>
<dbReference type="OrthoDB" id="598353at2"/>
<dbReference type="GO" id="GO:1990904">
    <property type="term" value="C:ribonucleoprotein complex"/>
    <property type="evidence" value="ECO:0007669"/>
    <property type="project" value="UniProtKB-KW"/>
</dbReference>
<keyword evidence="2 5" id="KW-0689">Ribosomal protein</keyword>
<keyword evidence="3 5" id="KW-0687">Ribonucleoprotein</keyword>
<dbReference type="NCBIfam" id="TIGR00030">
    <property type="entry name" value="S21p"/>
    <property type="match status" value="1"/>
</dbReference>
<keyword evidence="7" id="KW-1185">Reference proteome</keyword>
<protein>
    <recommendedName>
        <fullName evidence="4 5">Small ribosomal subunit protein bS21</fullName>
    </recommendedName>
</protein>
<dbReference type="InterPro" id="IPR001911">
    <property type="entry name" value="Ribosomal_bS21"/>
</dbReference>
<evidence type="ECO:0000256" key="1">
    <source>
        <dbReference type="ARBA" id="ARBA00006640"/>
    </source>
</evidence>
<evidence type="ECO:0000256" key="5">
    <source>
        <dbReference type="HAMAP-Rule" id="MF_00358"/>
    </source>
</evidence>
<dbReference type="Gene3D" id="1.20.5.1150">
    <property type="entry name" value="Ribosomal protein S8"/>
    <property type="match status" value="1"/>
</dbReference>
<evidence type="ECO:0000313" key="6">
    <source>
        <dbReference type="EMBL" id="TKS56335.1"/>
    </source>
</evidence>
<dbReference type="HAMAP" id="MF_00358">
    <property type="entry name" value="Ribosomal_bS21"/>
    <property type="match status" value="1"/>
</dbReference>
<reference evidence="6 7" key="1">
    <citation type="submission" date="2019-04" db="EMBL/GenBank/DDBJ databases">
        <title>Psychroflexus halotolerans sp. nov., isolated from a marine solar saltern.</title>
        <authorList>
            <person name="Feng X."/>
        </authorList>
    </citation>
    <scope>NUCLEOTIDE SEQUENCE [LARGE SCALE GENOMIC DNA]</scope>
    <source>
        <strain evidence="6 7">WDS2C27</strain>
    </source>
</reference>
<comment type="similarity">
    <text evidence="1 5">Belongs to the bacterial ribosomal protein bS21 family.</text>
</comment>
<dbReference type="InterPro" id="IPR038380">
    <property type="entry name" value="Ribosomal_bS21_sf"/>
</dbReference>
<accession>A0A4V6XYA7</accession>
<gene>
    <name evidence="5" type="primary">rpsU</name>
    <name evidence="6" type="ORF">FCN74_04645</name>
</gene>
<name>A0A4V6XYA7_9FLAO</name>
<dbReference type="GO" id="GO:0005840">
    <property type="term" value="C:ribosome"/>
    <property type="evidence" value="ECO:0007669"/>
    <property type="project" value="UniProtKB-KW"/>
</dbReference>
<proteinExistence type="inferred from homology"/>
<dbReference type="Pfam" id="PF01165">
    <property type="entry name" value="Ribosomal_S21"/>
    <property type="match status" value="1"/>
</dbReference>
<dbReference type="EMBL" id="SWMU01000002">
    <property type="protein sequence ID" value="TKS56335.1"/>
    <property type="molecule type" value="Genomic_DNA"/>
</dbReference>
<dbReference type="Proteomes" id="UP000306552">
    <property type="component" value="Unassembled WGS sequence"/>
</dbReference>
<evidence type="ECO:0000256" key="3">
    <source>
        <dbReference type="ARBA" id="ARBA00023274"/>
    </source>
</evidence>
<dbReference type="GO" id="GO:0006412">
    <property type="term" value="P:translation"/>
    <property type="evidence" value="ECO:0007669"/>
    <property type="project" value="UniProtKB-UniRule"/>
</dbReference>
<dbReference type="RefSeq" id="WP_138931437.1">
    <property type="nucleotide sequence ID" value="NZ_SWMU01000002.1"/>
</dbReference>
<dbReference type="GO" id="GO:0003735">
    <property type="term" value="F:structural constituent of ribosome"/>
    <property type="evidence" value="ECO:0007669"/>
    <property type="project" value="InterPro"/>
</dbReference>
<comment type="caution">
    <text evidence="6">The sequence shown here is derived from an EMBL/GenBank/DDBJ whole genome shotgun (WGS) entry which is preliminary data.</text>
</comment>
<dbReference type="AlphaFoldDB" id="A0A4V6XYA7"/>